<organism evidence="4 5">
    <name type="scientific">Kitasatospora phosalacinea</name>
    <dbReference type="NCBI Taxonomy" id="2065"/>
    <lineage>
        <taxon>Bacteria</taxon>
        <taxon>Bacillati</taxon>
        <taxon>Actinomycetota</taxon>
        <taxon>Actinomycetes</taxon>
        <taxon>Kitasatosporales</taxon>
        <taxon>Streptomycetaceae</taxon>
        <taxon>Kitasatospora</taxon>
    </lineage>
</organism>
<comment type="caution">
    <text evidence="4">The sequence shown here is derived from an EMBL/GenBank/DDBJ whole genome shotgun (WGS) entry which is preliminary data.</text>
</comment>
<reference evidence="4" key="1">
    <citation type="submission" date="2023-02" db="EMBL/GenBank/DDBJ databases">
        <title>Kitasatospora phosalacinea NBRC 14627.</title>
        <authorList>
            <person name="Ichikawa N."/>
            <person name="Sato H."/>
            <person name="Tonouchi N."/>
        </authorList>
    </citation>
    <scope>NUCLEOTIDE SEQUENCE</scope>
    <source>
        <strain evidence="4">NBRC 14627</strain>
    </source>
</reference>
<dbReference type="SMART" id="SM00062">
    <property type="entry name" value="PBPb"/>
    <property type="match status" value="1"/>
</dbReference>
<gene>
    <name evidence="4" type="ORF">Kpho02_14090</name>
</gene>
<dbReference type="InterPro" id="IPR001638">
    <property type="entry name" value="Solute-binding_3/MltF_N"/>
</dbReference>
<proteinExistence type="predicted"/>
<evidence type="ECO:0000313" key="5">
    <source>
        <dbReference type="Proteomes" id="UP001165041"/>
    </source>
</evidence>
<feature type="domain" description="Solute-binding protein family 3/N-terminal" evidence="3">
    <location>
        <begin position="70"/>
        <end position="299"/>
    </location>
</feature>
<dbReference type="RefSeq" id="WP_285734775.1">
    <property type="nucleotide sequence ID" value="NZ_BSSA01000003.1"/>
</dbReference>
<sequence>MPAARSPRLRPIAATAALAAGSLLLTACGSSSSTTTTSGAAPIPTQAIAAVQADPALAALVPADLKAGGKLVVGSDTSYAPNEFKDEKGKIVGMDVDLGVAIAQKLGLTADFQSAGFTDIIPGIQSNKYQLGMSSFTDTKEREAQVDMVTYFSAGTSAAVKKGNPDKIVLDDLCGKKVAVQDGTTQADEIKDTRNPDCVNAKKPTIPNDGDRFALQTDVAQSLVSGRDQVMLADSPVVDYALKQTGGQLEKLGETYGAAPYGVILAKDSPLSKAVQGAIQSLMADGTYKTILDKWGVSAGAISTSEINPAGKS</sequence>
<dbReference type="SUPFAM" id="SSF53850">
    <property type="entry name" value="Periplasmic binding protein-like II"/>
    <property type="match status" value="1"/>
</dbReference>
<evidence type="ECO:0000259" key="3">
    <source>
        <dbReference type="SMART" id="SM00062"/>
    </source>
</evidence>
<protein>
    <submittedName>
        <fullName evidence="4">ABC transporter substrate-binding protein</fullName>
    </submittedName>
</protein>
<dbReference type="CDD" id="cd01004">
    <property type="entry name" value="PBP2_MidA_like"/>
    <property type="match status" value="1"/>
</dbReference>
<keyword evidence="1 2" id="KW-0732">Signal</keyword>
<dbReference type="PROSITE" id="PS51257">
    <property type="entry name" value="PROKAR_LIPOPROTEIN"/>
    <property type="match status" value="1"/>
</dbReference>
<evidence type="ECO:0000256" key="2">
    <source>
        <dbReference type="SAM" id="SignalP"/>
    </source>
</evidence>
<accession>A0A9W6V1N1</accession>
<dbReference type="EMBL" id="BSSA01000003">
    <property type="protein sequence ID" value="GLW69110.1"/>
    <property type="molecule type" value="Genomic_DNA"/>
</dbReference>
<feature type="chain" id="PRO_5040841414" evidence="2">
    <location>
        <begin position="28"/>
        <end position="313"/>
    </location>
</feature>
<dbReference type="PANTHER" id="PTHR35936">
    <property type="entry name" value="MEMBRANE-BOUND LYTIC MUREIN TRANSGLYCOSYLASE F"/>
    <property type="match status" value="1"/>
</dbReference>
<dbReference type="Proteomes" id="UP001165041">
    <property type="component" value="Unassembled WGS sequence"/>
</dbReference>
<feature type="signal peptide" evidence="2">
    <location>
        <begin position="1"/>
        <end position="27"/>
    </location>
</feature>
<dbReference type="PANTHER" id="PTHR35936:SF17">
    <property type="entry name" value="ARGININE-BINDING EXTRACELLULAR PROTEIN ARTP"/>
    <property type="match status" value="1"/>
</dbReference>
<name>A0A9W6V1N1_9ACTN</name>
<evidence type="ECO:0000313" key="4">
    <source>
        <dbReference type="EMBL" id="GLW69110.1"/>
    </source>
</evidence>
<dbReference type="Gene3D" id="3.40.190.10">
    <property type="entry name" value="Periplasmic binding protein-like II"/>
    <property type="match status" value="2"/>
</dbReference>
<dbReference type="Pfam" id="PF00497">
    <property type="entry name" value="SBP_bac_3"/>
    <property type="match status" value="1"/>
</dbReference>
<dbReference type="AlphaFoldDB" id="A0A9W6V1N1"/>
<evidence type="ECO:0000256" key="1">
    <source>
        <dbReference type="ARBA" id="ARBA00022729"/>
    </source>
</evidence>